<protein>
    <submittedName>
        <fullName evidence="1">Spore protease YyaC</fullName>
    </submittedName>
</protein>
<name>A0ABW5QV41_9BACL</name>
<reference evidence="2" key="1">
    <citation type="journal article" date="2019" name="Int. J. Syst. Evol. Microbiol.">
        <title>The Global Catalogue of Microorganisms (GCM) 10K type strain sequencing project: providing services to taxonomists for standard genome sequencing and annotation.</title>
        <authorList>
            <consortium name="The Broad Institute Genomics Platform"/>
            <consortium name="The Broad Institute Genome Sequencing Center for Infectious Disease"/>
            <person name="Wu L."/>
            <person name="Ma J."/>
        </authorList>
    </citation>
    <scope>NUCLEOTIDE SEQUENCE [LARGE SCALE GENOMIC DNA]</scope>
    <source>
        <strain evidence="2">TISTR 1827</strain>
    </source>
</reference>
<dbReference type="EMBL" id="JBHUMY010000007">
    <property type="protein sequence ID" value="MFD2660222.1"/>
    <property type="molecule type" value="Genomic_DNA"/>
</dbReference>
<organism evidence="1 2">
    <name type="scientific">Paenibacillus thailandensis</name>
    <dbReference type="NCBI Taxonomy" id="393250"/>
    <lineage>
        <taxon>Bacteria</taxon>
        <taxon>Bacillati</taxon>
        <taxon>Bacillota</taxon>
        <taxon>Bacilli</taxon>
        <taxon>Bacillales</taxon>
        <taxon>Paenibacillaceae</taxon>
        <taxon>Paenibacillus</taxon>
    </lineage>
</organism>
<gene>
    <name evidence="1" type="primary">yyaC</name>
    <name evidence="1" type="ORF">ACFSW5_08050</name>
</gene>
<proteinExistence type="predicted"/>
<sequence>MGKKIVQSETKTDRHGLIPFFRQIAADHPDPDSILFLCIGTDRSTGDAYGPLVGTMLQRQGWSVLGTLEHPCDADTLRDALREAERYSVVIAVDACLGKPGSAGMYRCRRGPLRPGEATSAGLPPIGHYSVAGIVGENGPKPYWILQTASLHRVIQMAEHTAEAVEAAWHSASIADYA</sequence>
<accession>A0ABW5QV41</accession>
<comment type="caution">
    <text evidence="1">The sequence shown here is derived from an EMBL/GenBank/DDBJ whole genome shotgun (WGS) entry which is preliminary data.</text>
</comment>
<keyword evidence="1" id="KW-0378">Hydrolase</keyword>
<keyword evidence="1" id="KW-0645">Protease</keyword>
<dbReference type="RefSeq" id="WP_379271239.1">
    <property type="nucleotide sequence ID" value="NZ_JBHUGT010000018.1"/>
</dbReference>
<dbReference type="GO" id="GO:0006508">
    <property type="term" value="P:proteolysis"/>
    <property type="evidence" value="ECO:0007669"/>
    <property type="project" value="UniProtKB-KW"/>
</dbReference>
<dbReference type="SUPFAM" id="SSF53163">
    <property type="entry name" value="HybD-like"/>
    <property type="match status" value="1"/>
</dbReference>
<keyword evidence="2" id="KW-1185">Reference proteome</keyword>
<dbReference type="InterPro" id="IPR023430">
    <property type="entry name" value="Pept_HybD-like_dom_sf"/>
</dbReference>
<dbReference type="InterPro" id="IPR009665">
    <property type="entry name" value="YyaC"/>
</dbReference>
<dbReference type="Proteomes" id="UP001597493">
    <property type="component" value="Unassembled WGS sequence"/>
</dbReference>
<dbReference type="NCBIfam" id="TIGR02841">
    <property type="entry name" value="spore_YyaC"/>
    <property type="match status" value="1"/>
</dbReference>
<evidence type="ECO:0000313" key="1">
    <source>
        <dbReference type="EMBL" id="MFD2660222.1"/>
    </source>
</evidence>
<evidence type="ECO:0000313" key="2">
    <source>
        <dbReference type="Proteomes" id="UP001597493"/>
    </source>
</evidence>
<dbReference type="Pfam" id="PF06866">
    <property type="entry name" value="DUF1256"/>
    <property type="match status" value="1"/>
</dbReference>
<dbReference type="GO" id="GO:0008233">
    <property type="term" value="F:peptidase activity"/>
    <property type="evidence" value="ECO:0007669"/>
    <property type="project" value="UniProtKB-KW"/>
</dbReference>